<dbReference type="Pfam" id="PF13977">
    <property type="entry name" value="TetR_C_6"/>
    <property type="match status" value="1"/>
</dbReference>
<dbReference type="Gene3D" id="1.10.357.10">
    <property type="entry name" value="Tetracycline Repressor, domain 2"/>
    <property type="match status" value="1"/>
</dbReference>
<dbReference type="PANTHER" id="PTHR47506:SF1">
    <property type="entry name" value="HTH-TYPE TRANSCRIPTIONAL REGULATOR YJDC"/>
    <property type="match status" value="1"/>
</dbReference>
<name>A0ABP9KDL4_9NOCA</name>
<evidence type="ECO:0000256" key="3">
    <source>
        <dbReference type="ARBA" id="ARBA00023125"/>
    </source>
</evidence>
<comment type="caution">
    <text evidence="7">The sequence shown here is derived from an EMBL/GenBank/DDBJ whole genome shotgun (WGS) entry which is preliminary data.</text>
</comment>
<evidence type="ECO:0000256" key="5">
    <source>
        <dbReference type="PROSITE-ProRule" id="PRU00335"/>
    </source>
</evidence>
<keyword evidence="2" id="KW-0805">Transcription regulation</keyword>
<evidence type="ECO:0000256" key="2">
    <source>
        <dbReference type="ARBA" id="ARBA00023015"/>
    </source>
</evidence>
<protein>
    <recommendedName>
        <fullName evidence="6">HTH tetR-type domain-containing protein</fullName>
    </recommendedName>
</protein>
<proteinExistence type="predicted"/>
<keyword evidence="3 5" id="KW-0238">DNA-binding</keyword>
<dbReference type="InterPro" id="IPR009057">
    <property type="entry name" value="Homeodomain-like_sf"/>
</dbReference>
<dbReference type="InterPro" id="IPR001647">
    <property type="entry name" value="HTH_TetR"/>
</dbReference>
<evidence type="ECO:0000259" key="6">
    <source>
        <dbReference type="PROSITE" id="PS50977"/>
    </source>
</evidence>
<gene>
    <name evidence="7" type="ORF">GCM10023318_30740</name>
</gene>
<evidence type="ECO:0000313" key="8">
    <source>
        <dbReference type="Proteomes" id="UP001500603"/>
    </source>
</evidence>
<dbReference type="Proteomes" id="UP001500603">
    <property type="component" value="Unassembled WGS sequence"/>
</dbReference>
<dbReference type="Pfam" id="PF00440">
    <property type="entry name" value="TetR_N"/>
    <property type="match status" value="1"/>
</dbReference>
<dbReference type="EMBL" id="BAABJM010000002">
    <property type="protein sequence ID" value="GAA5055092.1"/>
    <property type="molecule type" value="Genomic_DNA"/>
</dbReference>
<dbReference type="RefSeq" id="WP_345496022.1">
    <property type="nucleotide sequence ID" value="NZ_BAABJM010000002.1"/>
</dbReference>
<feature type="DNA-binding region" description="H-T-H motif" evidence="5">
    <location>
        <begin position="31"/>
        <end position="50"/>
    </location>
</feature>
<reference evidence="8" key="1">
    <citation type="journal article" date="2019" name="Int. J. Syst. Evol. Microbiol.">
        <title>The Global Catalogue of Microorganisms (GCM) 10K type strain sequencing project: providing services to taxonomists for standard genome sequencing and annotation.</title>
        <authorList>
            <consortium name="The Broad Institute Genomics Platform"/>
            <consortium name="The Broad Institute Genome Sequencing Center for Infectious Disease"/>
            <person name="Wu L."/>
            <person name="Ma J."/>
        </authorList>
    </citation>
    <scope>NUCLEOTIDE SEQUENCE [LARGE SCALE GENOMIC DNA]</scope>
    <source>
        <strain evidence="8">JCM 18298</strain>
    </source>
</reference>
<dbReference type="SUPFAM" id="SSF48498">
    <property type="entry name" value="Tetracyclin repressor-like, C-terminal domain"/>
    <property type="match status" value="1"/>
</dbReference>
<organism evidence="7 8">
    <name type="scientific">Nocardia callitridis</name>
    <dbReference type="NCBI Taxonomy" id="648753"/>
    <lineage>
        <taxon>Bacteria</taxon>
        <taxon>Bacillati</taxon>
        <taxon>Actinomycetota</taxon>
        <taxon>Actinomycetes</taxon>
        <taxon>Mycobacteriales</taxon>
        <taxon>Nocardiaceae</taxon>
        <taxon>Nocardia</taxon>
    </lineage>
</organism>
<keyword evidence="1" id="KW-0678">Repressor</keyword>
<dbReference type="PROSITE" id="PS50977">
    <property type="entry name" value="HTH_TETR_2"/>
    <property type="match status" value="1"/>
</dbReference>
<evidence type="ECO:0000256" key="1">
    <source>
        <dbReference type="ARBA" id="ARBA00022491"/>
    </source>
</evidence>
<accession>A0ABP9KDL4</accession>
<dbReference type="PANTHER" id="PTHR47506">
    <property type="entry name" value="TRANSCRIPTIONAL REGULATORY PROTEIN"/>
    <property type="match status" value="1"/>
</dbReference>
<sequence length="225" mass="24441">MPRTADHAARRAQIADALVRVAARDGLHAVTMRSVAAAADVSLRLVQYYFESKEQLLIGALQHLEQQSHQRWAQRLAGLPEPPPARAVIEAFLFEALPTDDASRVFHLVGTSYAVLAMTDPQLAEQPFISGVDRLEQRLNDALTRTDTQKSLAAGVDPALEATRLVALTNGLGTSLLAGQRTPDEAHAVLRYHLDQLFPETAKFTADTRPPQTLATTAATNIPPP</sequence>
<dbReference type="InterPro" id="IPR036271">
    <property type="entry name" value="Tet_transcr_reg_TetR-rel_C_sf"/>
</dbReference>
<feature type="domain" description="HTH tetR-type" evidence="6">
    <location>
        <begin position="8"/>
        <end position="68"/>
    </location>
</feature>
<evidence type="ECO:0000313" key="7">
    <source>
        <dbReference type="EMBL" id="GAA5055092.1"/>
    </source>
</evidence>
<keyword evidence="8" id="KW-1185">Reference proteome</keyword>
<dbReference type="InterPro" id="IPR039538">
    <property type="entry name" value="BetI_C"/>
</dbReference>
<dbReference type="SUPFAM" id="SSF46689">
    <property type="entry name" value="Homeodomain-like"/>
    <property type="match status" value="1"/>
</dbReference>
<evidence type="ECO:0000256" key="4">
    <source>
        <dbReference type="ARBA" id="ARBA00023163"/>
    </source>
</evidence>
<keyword evidence="4" id="KW-0804">Transcription</keyword>